<dbReference type="EMBL" id="UINC01010562">
    <property type="protein sequence ID" value="SVA46939.1"/>
    <property type="molecule type" value="Genomic_DNA"/>
</dbReference>
<gene>
    <name evidence="1" type="ORF">METZ01_LOCUS99793</name>
</gene>
<evidence type="ECO:0000313" key="1">
    <source>
        <dbReference type="EMBL" id="SVA46939.1"/>
    </source>
</evidence>
<sequence>MEGMESVVGRPSLQYVKKRIFGLYVI</sequence>
<proteinExistence type="predicted"/>
<name>A0A381W320_9ZZZZ</name>
<accession>A0A381W320</accession>
<organism evidence="1">
    <name type="scientific">marine metagenome</name>
    <dbReference type="NCBI Taxonomy" id="408172"/>
    <lineage>
        <taxon>unclassified sequences</taxon>
        <taxon>metagenomes</taxon>
        <taxon>ecological metagenomes</taxon>
    </lineage>
</organism>
<dbReference type="AlphaFoldDB" id="A0A381W320"/>
<reference evidence="1" key="1">
    <citation type="submission" date="2018-05" db="EMBL/GenBank/DDBJ databases">
        <authorList>
            <person name="Lanie J.A."/>
            <person name="Ng W.-L."/>
            <person name="Kazmierczak K.M."/>
            <person name="Andrzejewski T.M."/>
            <person name="Davidsen T.M."/>
            <person name="Wayne K.J."/>
            <person name="Tettelin H."/>
            <person name="Glass J.I."/>
            <person name="Rusch D."/>
            <person name="Podicherti R."/>
            <person name="Tsui H.-C.T."/>
            <person name="Winkler M.E."/>
        </authorList>
    </citation>
    <scope>NUCLEOTIDE SEQUENCE</scope>
</reference>
<protein>
    <submittedName>
        <fullName evidence="1">Uncharacterized protein</fullName>
    </submittedName>
</protein>
<feature type="non-terminal residue" evidence="1">
    <location>
        <position position="26"/>
    </location>
</feature>